<evidence type="ECO:0000313" key="1">
    <source>
        <dbReference type="EMBL" id="EEP60400.1"/>
    </source>
</evidence>
<keyword evidence="2" id="KW-1185">Reference proteome</keyword>
<proteinExistence type="predicted"/>
<evidence type="ECO:0000313" key="2">
    <source>
        <dbReference type="Proteomes" id="UP000005540"/>
    </source>
</evidence>
<accession>C4FKK2</accession>
<sequence length="43" mass="4704">MANRLVPVLGIGAMTLPKYRLLGSEVSEMAEYKYPNPSCANFA</sequence>
<dbReference type="AlphaFoldDB" id="C4FKK2"/>
<comment type="caution">
    <text evidence="1">The sequence shown here is derived from an EMBL/GenBank/DDBJ whole genome shotgun (WGS) entry which is preliminary data.</text>
</comment>
<gene>
    <name evidence="1" type="ORF">SULYE_1102</name>
</gene>
<reference evidence="1 2" key="1">
    <citation type="submission" date="2009-04" db="EMBL/GenBank/DDBJ databases">
        <authorList>
            <person name="Reysenbach A.-L."/>
            <person name="Heidelberg J.F."/>
            <person name="Nelson W.C."/>
        </authorList>
    </citation>
    <scope>NUCLEOTIDE SEQUENCE [LARGE SCALE GENOMIC DNA]</scope>
    <source>
        <strain evidence="1 2">SS-5</strain>
    </source>
</reference>
<dbReference type="Proteomes" id="UP000005540">
    <property type="component" value="Unassembled WGS sequence"/>
</dbReference>
<name>C4FKK2_9AQUI</name>
<dbReference type="EMBL" id="ABZS01000101">
    <property type="protein sequence ID" value="EEP60400.1"/>
    <property type="molecule type" value="Genomic_DNA"/>
</dbReference>
<organism evidence="1 2">
    <name type="scientific">Sulfurihydrogenibium yellowstonense SS-5</name>
    <dbReference type="NCBI Taxonomy" id="432331"/>
    <lineage>
        <taxon>Bacteria</taxon>
        <taxon>Pseudomonadati</taxon>
        <taxon>Aquificota</taxon>
        <taxon>Aquificia</taxon>
        <taxon>Aquificales</taxon>
        <taxon>Hydrogenothermaceae</taxon>
        <taxon>Sulfurihydrogenibium</taxon>
    </lineage>
</organism>
<protein>
    <submittedName>
        <fullName evidence="1">Uncharacterized protein</fullName>
    </submittedName>
</protein>